<keyword evidence="9" id="KW-0325">Glycoprotein</keyword>
<dbReference type="SMART" id="SM00409">
    <property type="entry name" value="IG"/>
    <property type="match status" value="1"/>
</dbReference>
<dbReference type="Proteomes" id="UP000789524">
    <property type="component" value="Unassembled WGS sequence"/>
</dbReference>
<feature type="transmembrane region" description="Helical" evidence="11">
    <location>
        <begin position="238"/>
        <end position="259"/>
    </location>
</feature>
<dbReference type="Gene3D" id="2.60.40.10">
    <property type="entry name" value="Immunoglobulins"/>
    <property type="match status" value="2"/>
</dbReference>
<dbReference type="InterPro" id="IPR013151">
    <property type="entry name" value="Immunoglobulin_dom"/>
</dbReference>
<dbReference type="InterPro" id="IPR003599">
    <property type="entry name" value="Ig_sub"/>
</dbReference>
<keyword evidence="3 11" id="KW-0812">Transmembrane</keyword>
<keyword evidence="7" id="KW-1015">Disulfide bond</keyword>
<proteinExistence type="predicted"/>
<dbReference type="GO" id="GO:0009897">
    <property type="term" value="C:external side of plasma membrane"/>
    <property type="evidence" value="ECO:0007669"/>
    <property type="project" value="TreeGrafter"/>
</dbReference>
<dbReference type="PANTHER" id="PTHR25466">
    <property type="entry name" value="T-LYMPHOCYTE ACTIVATION ANTIGEN"/>
    <property type="match status" value="1"/>
</dbReference>
<evidence type="ECO:0000256" key="11">
    <source>
        <dbReference type="SAM" id="Phobius"/>
    </source>
</evidence>
<organism evidence="14 15">
    <name type="scientific">Danaus chrysippus</name>
    <name type="common">African queen</name>
    <dbReference type="NCBI Taxonomy" id="151541"/>
    <lineage>
        <taxon>Eukaryota</taxon>
        <taxon>Metazoa</taxon>
        <taxon>Ecdysozoa</taxon>
        <taxon>Arthropoda</taxon>
        <taxon>Hexapoda</taxon>
        <taxon>Insecta</taxon>
        <taxon>Pterygota</taxon>
        <taxon>Neoptera</taxon>
        <taxon>Endopterygota</taxon>
        <taxon>Lepidoptera</taxon>
        <taxon>Glossata</taxon>
        <taxon>Ditrysia</taxon>
        <taxon>Papilionoidea</taxon>
        <taxon>Nymphalidae</taxon>
        <taxon>Danainae</taxon>
        <taxon>Danaini</taxon>
        <taxon>Danaina</taxon>
        <taxon>Danaus</taxon>
        <taxon>Anosia</taxon>
    </lineage>
</organism>
<keyword evidence="5 11" id="KW-1133">Transmembrane helix</keyword>
<feature type="signal peptide" evidence="12">
    <location>
        <begin position="1"/>
        <end position="16"/>
    </location>
</feature>
<gene>
    <name evidence="14" type="ORF">DCHRY22_LOCUS12823</name>
</gene>
<keyword evidence="6 11" id="KW-0472">Membrane</keyword>
<name>A0A8J2R6A7_9NEOP</name>
<dbReference type="Pfam" id="PF00047">
    <property type="entry name" value="ig"/>
    <property type="match status" value="1"/>
</dbReference>
<evidence type="ECO:0000313" key="14">
    <source>
        <dbReference type="EMBL" id="CAG9578779.1"/>
    </source>
</evidence>
<evidence type="ECO:0000256" key="12">
    <source>
        <dbReference type="SAM" id="SignalP"/>
    </source>
</evidence>
<dbReference type="PANTHER" id="PTHR25466:SF14">
    <property type="entry name" value="BUTYROPHILIN SUBFAMILY 2 MEMBER A2-LIKE-RELATED"/>
    <property type="match status" value="1"/>
</dbReference>
<dbReference type="InterPro" id="IPR013783">
    <property type="entry name" value="Ig-like_fold"/>
</dbReference>
<dbReference type="GO" id="GO:0007166">
    <property type="term" value="P:cell surface receptor signaling pathway"/>
    <property type="evidence" value="ECO:0007669"/>
    <property type="project" value="TreeGrafter"/>
</dbReference>
<reference evidence="14" key="1">
    <citation type="submission" date="2021-09" db="EMBL/GenBank/DDBJ databases">
        <authorList>
            <person name="Martin H S."/>
        </authorList>
    </citation>
    <scope>NUCLEOTIDE SEQUENCE</scope>
</reference>
<dbReference type="InterPro" id="IPR051713">
    <property type="entry name" value="T-cell_Activation_Regulation"/>
</dbReference>
<evidence type="ECO:0000259" key="13">
    <source>
        <dbReference type="PROSITE" id="PS50835"/>
    </source>
</evidence>
<dbReference type="OrthoDB" id="7225082at2759"/>
<dbReference type="InterPro" id="IPR036179">
    <property type="entry name" value="Ig-like_dom_sf"/>
</dbReference>
<dbReference type="GO" id="GO:0071222">
    <property type="term" value="P:cellular response to lipopolysaccharide"/>
    <property type="evidence" value="ECO:0007669"/>
    <property type="project" value="TreeGrafter"/>
</dbReference>
<comment type="subcellular location">
    <subcellularLocation>
        <location evidence="1">Cell membrane</location>
        <topology evidence="1">Single-pass type I membrane protein</topology>
    </subcellularLocation>
</comment>
<dbReference type="SUPFAM" id="SSF48726">
    <property type="entry name" value="Immunoglobulin"/>
    <property type="match status" value="2"/>
</dbReference>
<dbReference type="GO" id="GO:0006955">
    <property type="term" value="P:immune response"/>
    <property type="evidence" value="ECO:0007669"/>
    <property type="project" value="TreeGrafter"/>
</dbReference>
<keyword evidence="8" id="KW-0675">Receptor</keyword>
<protein>
    <submittedName>
        <fullName evidence="14">(African queen) hypothetical protein</fullName>
    </submittedName>
</protein>
<evidence type="ECO:0000256" key="1">
    <source>
        <dbReference type="ARBA" id="ARBA00004251"/>
    </source>
</evidence>
<feature type="domain" description="Ig-like" evidence="13">
    <location>
        <begin position="31"/>
        <end position="125"/>
    </location>
</feature>
<evidence type="ECO:0000256" key="6">
    <source>
        <dbReference type="ARBA" id="ARBA00023136"/>
    </source>
</evidence>
<evidence type="ECO:0000256" key="5">
    <source>
        <dbReference type="ARBA" id="ARBA00022989"/>
    </source>
</evidence>
<accession>A0A8J2R6A7</accession>
<sequence>MWGIALLLCLVTGTRQLSITEFSVPNVIEVGEDVRLKCRYKLAPTENDKALFVKWWFTPKNGSSDQRSQMYQRIAGHEAAAIHHDIKLDENDDILLLNVTPADSGEYECEVSNIDEVRRHSSLLVYTKGSGPSLNITLIEDGSDDDEEEDALITCSASDVSPYPYMYITVDGEYLDSEELLSGPEENLYDITSSANVSKSKIEGVEVSCQMFYREMNSTEHPHYSETITYHSDESGDAGFALASCALLVIATLFISLSLN</sequence>
<dbReference type="AlphaFoldDB" id="A0A8J2R6A7"/>
<evidence type="ECO:0000256" key="2">
    <source>
        <dbReference type="ARBA" id="ARBA00022475"/>
    </source>
</evidence>
<keyword evidence="10" id="KW-0393">Immunoglobulin domain</keyword>
<dbReference type="EMBL" id="CAKASE010000078">
    <property type="protein sequence ID" value="CAG9578779.1"/>
    <property type="molecule type" value="Genomic_DNA"/>
</dbReference>
<evidence type="ECO:0000256" key="3">
    <source>
        <dbReference type="ARBA" id="ARBA00022692"/>
    </source>
</evidence>
<evidence type="ECO:0000256" key="8">
    <source>
        <dbReference type="ARBA" id="ARBA00023170"/>
    </source>
</evidence>
<keyword evidence="2" id="KW-1003">Cell membrane</keyword>
<keyword evidence="15" id="KW-1185">Reference proteome</keyword>
<evidence type="ECO:0000256" key="9">
    <source>
        <dbReference type="ARBA" id="ARBA00023180"/>
    </source>
</evidence>
<evidence type="ECO:0000313" key="15">
    <source>
        <dbReference type="Proteomes" id="UP000789524"/>
    </source>
</evidence>
<evidence type="ECO:0000256" key="7">
    <source>
        <dbReference type="ARBA" id="ARBA00023157"/>
    </source>
</evidence>
<evidence type="ECO:0000256" key="4">
    <source>
        <dbReference type="ARBA" id="ARBA00022729"/>
    </source>
</evidence>
<feature type="chain" id="PRO_5035265381" evidence="12">
    <location>
        <begin position="17"/>
        <end position="260"/>
    </location>
</feature>
<dbReference type="InterPro" id="IPR007110">
    <property type="entry name" value="Ig-like_dom"/>
</dbReference>
<evidence type="ECO:0000256" key="10">
    <source>
        <dbReference type="ARBA" id="ARBA00023319"/>
    </source>
</evidence>
<keyword evidence="4 12" id="KW-0732">Signal</keyword>
<comment type="caution">
    <text evidence="14">The sequence shown here is derived from an EMBL/GenBank/DDBJ whole genome shotgun (WGS) entry which is preliminary data.</text>
</comment>
<dbReference type="PROSITE" id="PS50835">
    <property type="entry name" value="IG_LIKE"/>
    <property type="match status" value="1"/>
</dbReference>